<dbReference type="CDD" id="cd03257">
    <property type="entry name" value="ABC_NikE_OppD_transporters"/>
    <property type="match status" value="1"/>
</dbReference>
<dbReference type="SMART" id="SM00382">
    <property type="entry name" value="AAA"/>
    <property type="match status" value="1"/>
</dbReference>
<evidence type="ECO:0000313" key="10">
    <source>
        <dbReference type="Proteomes" id="UP001501788"/>
    </source>
</evidence>
<name>A0ABP8L0R1_9BURK</name>
<organism evidence="9 10">
    <name type="scientific">Acidovorax lacteus</name>
    <dbReference type="NCBI Taxonomy" id="1924988"/>
    <lineage>
        <taxon>Bacteria</taxon>
        <taxon>Pseudomonadati</taxon>
        <taxon>Pseudomonadota</taxon>
        <taxon>Betaproteobacteria</taxon>
        <taxon>Burkholderiales</taxon>
        <taxon>Comamonadaceae</taxon>
        <taxon>Acidovorax</taxon>
    </lineage>
</organism>
<sequence length="333" mass="35664">MSLLEVKNLVVEFPNRRGTLRALDDISFSIAPGEILGVVGESGAGKSLTGAAIIGLLEPPGHVASGQILLEGKRIDNLGHEEMRHIRGRHIGAIFQDPLTSLNPLYTVGQQLIETIVTHLPVSQAEARQRAIQLLKDTGIPAAEQRIDHYPHQFSGGMRQRVVIALALAAEPKLIVADEPTTALDVSIQAQIITLLKNICKSRGAAVMLITHDMGVIAETCDRVAVLYAGRIAEIGPVHEVINHPAHPYTAGLMASIPDMDQDRERLNQIDGAMPRLNAIPKGCAFNPRCTRTFDRCTAERPDLMPAGATKAACWLHDGASAPAAAARTGVTA</sequence>
<dbReference type="Proteomes" id="UP001501788">
    <property type="component" value="Unassembled WGS sequence"/>
</dbReference>
<keyword evidence="4" id="KW-1003">Cell membrane</keyword>
<accession>A0ABP8L0R1</accession>
<evidence type="ECO:0000256" key="2">
    <source>
        <dbReference type="ARBA" id="ARBA00005417"/>
    </source>
</evidence>
<keyword evidence="10" id="KW-1185">Reference proteome</keyword>
<evidence type="ECO:0000256" key="1">
    <source>
        <dbReference type="ARBA" id="ARBA00004417"/>
    </source>
</evidence>
<dbReference type="Gene3D" id="3.40.50.300">
    <property type="entry name" value="P-loop containing nucleotide triphosphate hydrolases"/>
    <property type="match status" value="1"/>
</dbReference>
<comment type="caution">
    <text evidence="9">The sequence shown here is derived from an EMBL/GenBank/DDBJ whole genome shotgun (WGS) entry which is preliminary data.</text>
</comment>
<dbReference type="PANTHER" id="PTHR43297:SF2">
    <property type="entry name" value="DIPEPTIDE TRANSPORT ATP-BINDING PROTEIN DPPD"/>
    <property type="match status" value="1"/>
</dbReference>
<keyword evidence="5" id="KW-0547">Nucleotide-binding</keyword>
<evidence type="ECO:0000256" key="6">
    <source>
        <dbReference type="ARBA" id="ARBA00022840"/>
    </source>
</evidence>
<dbReference type="InterPro" id="IPR027417">
    <property type="entry name" value="P-loop_NTPase"/>
</dbReference>
<dbReference type="InterPro" id="IPR003439">
    <property type="entry name" value="ABC_transporter-like_ATP-bd"/>
</dbReference>
<dbReference type="PANTHER" id="PTHR43297">
    <property type="entry name" value="OLIGOPEPTIDE TRANSPORT ATP-BINDING PROTEIN APPD"/>
    <property type="match status" value="1"/>
</dbReference>
<keyword evidence="3" id="KW-0813">Transport</keyword>
<reference evidence="10" key="1">
    <citation type="journal article" date="2019" name="Int. J. Syst. Evol. Microbiol.">
        <title>The Global Catalogue of Microorganisms (GCM) 10K type strain sequencing project: providing services to taxonomists for standard genome sequencing and annotation.</title>
        <authorList>
            <consortium name="The Broad Institute Genomics Platform"/>
            <consortium name="The Broad Institute Genome Sequencing Center for Infectious Disease"/>
            <person name="Wu L."/>
            <person name="Ma J."/>
        </authorList>
    </citation>
    <scope>NUCLEOTIDE SEQUENCE [LARGE SCALE GENOMIC DNA]</scope>
    <source>
        <strain evidence="10">JCM 31890</strain>
    </source>
</reference>
<protein>
    <submittedName>
        <fullName evidence="9">ABC transporter ATP-binding protein</fullName>
    </submittedName>
</protein>
<dbReference type="NCBIfam" id="TIGR01727">
    <property type="entry name" value="oligo_HPY"/>
    <property type="match status" value="1"/>
</dbReference>
<evidence type="ECO:0000256" key="7">
    <source>
        <dbReference type="ARBA" id="ARBA00023136"/>
    </source>
</evidence>
<dbReference type="GO" id="GO:0005524">
    <property type="term" value="F:ATP binding"/>
    <property type="evidence" value="ECO:0007669"/>
    <property type="project" value="UniProtKB-KW"/>
</dbReference>
<evidence type="ECO:0000256" key="3">
    <source>
        <dbReference type="ARBA" id="ARBA00022448"/>
    </source>
</evidence>
<dbReference type="RefSeq" id="WP_345060981.1">
    <property type="nucleotide sequence ID" value="NZ_BAABEX010000004.1"/>
</dbReference>
<dbReference type="Pfam" id="PF00005">
    <property type="entry name" value="ABC_tran"/>
    <property type="match status" value="1"/>
</dbReference>
<evidence type="ECO:0000256" key="5">
    <source>
        <dbReference type="ARBA" id="ARBA00022741"/>
    </source>
</evidence>
<proteinExistence type="inferred from homology"/>
<dbReference type="Pfam" id="PF08352">
    <property type="entry name" value="oligo_HPY"/>
    <property type="match status" value="1"/>
</dbReference>
<dbReference type="EMBL" id="BAABEX010000004">
    <property type="protein sequence ID" value="GAA4419415.1"/>
    <property type="molecule type" value="Genomic_DNA"/>
</dbReference>
<dbReference type="InterPro" id="IPR050388">
    <property type="entry name" value="ABC_Ni/Peptide_Import"/>
</dbReference>
<evidence type="ECO:0000259" key="8">
    <source>
        <dbReference type="PROSITE" id="PS50893"/>
    </source>
</evidence>
<evidence type="ECO:0000313" key="9">
    <source>
        <dbReference type="EMBL" id="GAA4419415.1"/>
    </source>
</evidence>
<dbReference type="SUPFAM" id="SSF52540">
    <property type="entry name" value="P-loop containing nucleoside triphosphate hydrolases"/>
    <property type="match status" value="1"/>
</dbReference>
<dbReference type="InterPro" id="IPR017871">
    <property type="entry name" value="ABC_transporter-like_CS"/>
</dbReference>
<comment type="similarity">
    <text evidence="2">Belongs to the ABC transporter superfamily.</text>
</comment>
<dbReference type="PROSITE" id="PS50893">
    <property type="entry name" value="ABC_TRANSPORTER_2"/>
    <property type="match status" value="1"/>
</dbReference>
<comment type="subcellular location">
    <subcellularLocation>
        <location evidence="1">Cell inner membrane</location>
        <topology evidence="1">Peripheral membrane protein</topology>
    </subcellularLocation>
</comment>
<dbReference type="PROSITE" id="PS00211">
    <property type="entry name" value="ABC_TRANSPORTER_1"/>
    <property type="match status" value="1"/>
</dbReference>
<dbReference type="InterPro" id="IPR013563">
    <property type="entry name" value="Oligopep_ABC_C"/>
</dbReference>
<keyword evidence="6 9" id="KW-0067">ATP-binding</keyword>
<gene>
    <name evidence="9" type="ORF">GCM10023090_05690</name>
</gene>
<evidence type="ECO:0000256" key="4">
    <source>
        <dbReference type="ARBA" id="ARBA00022475"/>
    </source>
</evidence>
<feature type="domain" description="ABC transporter" evidence="8">
    <location>
        <begin position="4"/>
        <end position="254"/>
    </location>
</feature>
<dbReference type="InterPro" id="IPR003593">
    <property type="entry name" value="AAA+_ATPase"/>
</dbReference>
<keyword evidence="7" id="KW-0472">Membrane</keyword>